<accession>A0A1M7HLF2</accession>
<proteinExistence type="predicted"/>
<feature type="signal peptide" evidence="2">
    <location>
        <begin position="1"/>
        <end position="23"/>
    </location>
</feature>
<dbReference type="EMBL" id="FRBR01000013">
    <property type="protein sequence ID" value="SHM29336.1"/>
    <property type="molecule type" value="Genomic_DNA"/>
</dbReference>
<evidence type="ECO:0000256" key="1">
    <source>
        <dbReference type="ARBA" id="ARBA00022729"/>
    </source>
</evidence>
<protein>
    <submittedName>
        <fullName evidence="3">ABC-type Fe3+ transport system, substrate-binding protein</fullName>
    </submittedName>
</protein>
<dbReference type="Gene3D" id="3.40.190.10">
    <property type="entry name" value="Periplasmic binding protein-like II"/>
    <property type="match status" value="2"/>
</dbReference>
<dbReference type="Proteomes" id="UP000183974">
    <property type="component" value="Unassembled WGS sequence"/>
</dbReference>
<gene>
    <name evidence="3" type="ORF">SAMN05444398_11315</name>
</gene>
<name>A0A1M7HLF2_9RHOB</name>
<dbReference type="STRING" id="337701.SAMN05444398_11315"/>
<feature type="chain" id="PRO_5009926551" evidence="2">
    <location>
        <begin position="24"/>
        <end position="442"/>
    </location>
</feature>
<sequence>MKLKHLFFSSLAATALAGGSAMAEGSITVITSFPDSMTGPIEAAFEAAHPEYDLEVLNKKTSAGVKYIQEIAGDNTADIFWASAPDAFEVLKSDGLLDQAQIASEGIPDMIGAYPLNDPDGYYFGFAGAGYGIMWNERYLKAHDLEPAREWEQLADPKYHGHVGMSAPSRSGTTHLTVETVLQGDGWDDGWAKWKWIAGNFSTVTERSFGVPDGVNTGSFGLGIVIDFFGFSSKASGFPVDFAYPTITALVPANIAVVKNAPNQQGAVAFVEFLLTPEGQSVLLDPAIMRLPINPATYANAPEGFPNPFEDSTIGASVKFDVEKSGARYNLVNSMFDVMITYRLDDLRSAVNAIQQAEMKHAEGDNAEAKALIAEARALIEANPIDEATSLDPDFAAIFTKKRRKATDTVEGRQAEVEQEWDAMVVENYRRARELADQAAAM</sequence>
<evidence type="ECO:0000313" key="3">
    <source>
        <dbReference type="EMBL" id="SHM29336.1"/>
    </source>
</evidence>
<evidence type="ECO:0000313" key="4">
    <source>
        <dbReference type="Proteomes" id="UP000183974"/>
    </source>
</evidence>
<keyword evidence="4" id="KW-1185">Reference proteome</keyword>
<reference evidence="3 4" key="1">
    <citation type="submission" date="2016-11" db="EMBL/GenBank/DDBJ databases">
        <authorList>
            <person name="Jaros S."/>
            <person name="Januszkiewicz K."/>
            <person name="Wedrychowicz H."/>
        </authorList>
    </citation>
    <scope>NUCLEOTIDE SEQUENCE [LARGE SCALE GENOMIC DNA]</scope>
    <source>
        <strain evidence="3 4">DSM 29589</strain>
    </source>
</reference>
<dbReference type="RefSeq" id="WP_073036425.1">
    <property type="nucleotide sequence ID" value="NZ_BMLR01000013.1"/>
</dbReference>
<dbReference type="SUPFAM" id="SSF53850">
    <property type="entry name" value="Periplasmic binding protein-like II"/>
    <property type="match status" value="1"/>
</dbReference>
<dbReference type="Pfam" id="PF13343">
    <property type="entry name" value="SBP_bac_6"/>
    <property type="match status" value="1"/>
</dbReference>
<keyword evidence="1 2" id="KW-0732">Signal</keyword>
<evidence type="ECO:0000256" key="2">
    <source>
        <dbReference type="SAM" id="SignalP"/>
    </source>
</evidence>
<dbReference type="AlphaFoldDB" id="A0A1M7HLF2"/>
<dbReference type="PANTHER" id="PTHR30006:SF24">
    <property type="entry name" value="SLL0237 PROTEIN"/>
    <property type="match status" value="1"/>
</dbReference>
<organism evidence="3 4">
    <name type="scientific">Roseovarius pacificus</name>
    <dbReference type="NCBI Taxonomy" id="337701"/>
    <lineage>
        <taxon>Bacteria</taxon>
        <taxon>Pseudomonadati</taxon>
        <taxon>Pseudomonadota</taxon>
        <taxon>Alphaproteobacteria</taxon>
        <taxon>Rhodobacterales</taxon>
        <taxon>Roseobacteraceae</taxon>
        <taxon>Roseovarius</taxon>
    </lineage>
</organism>
<dbReference type="PANTHER" id="PTHR30006">
    <property type="entry name" value="THIAMINE-BINDING PERIPLASMIC PROTEIN-RELATED"/>
    <property type="match status" value="1"/>
</dbReference>
<dbReference type="OrthoDB" id="9766989at2"/>